<gene>
    <name evidence="1" type="ORF">B0T25DRAFT_298154</name>
</gene>
<keyword evidence="2" id="KW-1185">Reference proteome</keyword>
<accession>A0AAJ0MBU7</accession>
<proteinExistence type="predicted"/>
<dbReference type="AlphaFoldDB" id="A0AAJ0MBU7"/>
<reference evidence="1" key="2">
    <citation type="submission" date="2023-06" db="EMBL/GenBank/DDBJ databases">
        <authorList>
            <consortium name="Lawrence Berkeley National Laboratory"/>
            <person name="Haridas S."/>
            <person name="Hensen N."/>
            <person name="Bonometti L."/>
            <person name="Westerberg I."/>
            <person name="Brannstrom I.O."/>
            <person name="Guillou S."/>
            <person name="Cros-Aarteil S."/>
            <person name="Calhoun S."/>
            <person name="Kuo A."/>
            <person name="Mondo S."/>
            <person name="Pangilinan J."/>
            <person name="Riley R."/>
            <person name="Labutti K."/>
            <person name="Andreopoulos B."/>
            <person name="Lipzen A."/>
            <person name="Chen C."/>
            <person name="Yanf M."/>
            <person name="Daum C."/>
            <person name="Ng V."/>
            <person name="Clum A."/>
            <person name="Steindorff A."/>
            <person name="Ohm R."/>
            <person name="Martin F."/>
            <person name="Silar P."/>
            <person name="Natvig D."/>
            <person name="Lalanne C."/>
            <person name="Gautier V."/>
            <person name="Ament-Velasquez S.L."/>
            <person name="Kruys A."/>
            <person name="Hutchinson M.I."/>
            <person name="Powell A.J."/>
            <person name="Barry K."/>
            <person name="Miller A.N."/>
            <person name="Grigoriev I.V."/>
            <person name="Debuchy R."/>
            <person name="Gladieux P."/>
            <person name="Thoren M.H."/>
            <person name="Johannesson H."/>
        </authorList>
    </citation>
    <scope>NUCLEOTIDE SEQUENCE</scope>
    <source>
        <strain evidence="1">CBS 955.72</strain>
    </source>
</reference>
<organism evidence="1 2">
    <name type="scientific">Lasiosphaeria hispida</name>
    <dbReference type="NCBI Taxonomy" id="260671"/>
    <lineage>
        <taxon>Eukaryota</taxon>
        <taxon>Fungi</taxon>
        <taxon>Dikarya</taxon>
        <taxon>Ascomycota</taxon>
        <taxon>Pezizomycotina</taxon>
        <taxon>Sordariomycetes</taxon>
        <taxon>Sordariomycetidae</taxon>
        <taxon>Sordariales</taxon>
        <taxon>Lasiosphaeriaceae</taxon>
        <taxon>Lasiosphaeria</taxon>
    </lineage>
</organism>
<reference evidence="1" key="1">
    <citation type="journal article" date="2023" name="Mol. Phylogenet. Evol.">
        <title>Genome-scale phylogeny and comparative genomics of the fungal order Sordariales.</title>
        <authorList>
            <person name="Hensen N."/>
            <person name="Bonometti L."/>
            <person name="Westerberg I."/>
            <person name="Brannstrom I.O."/>
            <person name="Guillou S."/>
            <person name="Cros-Aarteil S."/>
            <person name="Calhoun S."/>
            <person name="Haridas S."/>
            <person name="Kuo A."/>
            <person name="Mondo S."/>
            <person name="Pangilinan J."/>
            <person name="Riley R."/>
            <person name="LaButti K."/>
            <person name="Andreopoulos B."/>
            <person name="Lipzen A."/>
            <person name="Chen C."/>
            <person name="Yan M."/>
            <person name="Daum C."/>
            <person name="Ng V."/>
            <person name="Clum A."/>
            <person name="Steindorff A."/>
            <person name="Ohm R.A."/>
            <person name="Martin F."/>
            <person name="Silar P."/>
            <person name="Natvig D.O."/>
            <person name="Lalanne C."/>
            <person name="Gautier V."/>
            <person name="Ament-Velasquez S.L."/>
            <person name="Kruys A."/>
            <person name="Hutchinson M.I."/>
            <person name="Powell A.J."/>
            <person name="Barry K."/>
            <person name="Miller A.N."/>
            <person name="Grigoriev I.V."/>
            <person name="Debuchy R."/>
            <person name="Gladieux P."/>
            <person name="Hiltunen Thoren M."/>
            <person name="Johannesson H."/>
        </authorList>
    </citation>
    <scope>NUCLEOTIDE SEQUENCE</scope>
    <source>
        <strain evidence="1">CBS 955.72</strain>
    </source>
</reference>
<protein>
    <submittedName>
        <fullName evidence="1">Uncharacterized protein</fullName>
    </submittedName>
</protein>
<comment type="caution">
    <text evidence="1">The sequence shown here is derived from an EMBL/GenBank/DDBJ whole genome shotgun (WGS) entry which is preliminary data.</text>
</comment>
<evidence type="ECO:0000313" key="2">
    <source>
        <dbReference type="Proteomes" id="UP001275084"/>
    </source>
</evidence>
<sequence>MAGYCSFCNATRDGGTVAATLVVSSAQGHAHCQLAVHGLGSRMASVRRAVAGGEMRSLSLGGGVEGPCSRVNRFGPSSRLGADVMIIFPCCGHPRKRQRPDSACLPVLLVTARQPAHLDSHFRSRPPISAGHGDAVSLFCLGTQPYRLDSGGVCGGAARCSEDGCQQHRTPRHSTTTWCGRCPTATLEERHRHVPYVPYCKPAPRPGTMPSCPDRRHILIRAKLKDAGPCTDTKGGGYSWLWWRLILTSLIPPAPNSSHWRHNPSDRLTSAYIQC</sequence>
<dbReference type="EMBL" id="JAUIQD010000006">
    <property type="protein sequence ID" value="KAK3347269.1"/>
    <property type="molecule type" value="Genomic_DNA"/>
</dbReference>
<name>A0AAJ0MBU7_9PEZI</name>
<dbReference type="Proteomes" id="UP001275084">
    <property type="component" value="Unassembled WGS sequence"/>
</dbReference>
<evidence type="ECO:0000313" key="1">
    <source>
        <dbReference type="EMBL" id="KAK3347269.1"/>
    </source>
</evidence>